<dbReference type="InterPro" id="IPR008271">
    <property type="entry name" value="Ser/Thr_kinase_AS"/>
</dbReference>
<reference evidence="38" key="1">
    <citation type="submission" date="2012-01" db="EMBL/GenBank/DDBJ databases">
        <title>The Genome Sequence of Oreochromis niloticus (Nile Tilapia).</title>
        <authorList>
            <consortium name="Broad Institute Genome Assembly Team"/>
            <consortium name="Broad Institute Sequencing Platform"/>
            <person name="Di Palma F."/>
            <person name="Johnson J."/>
            <person name="Lander E.S."/>
            <person name="Lindblad-Toh K."/>
        </authorList>
    </citation>
    <scope>NUCLEOTIDE SEQUENCE [LARGE SCALE GENOMIC DNA]</scope>
</reference>
<evidence type="ECO:0000256" key="22">
    <source>
        <dbReference type="ARBA" id="ARBA00023242"/>
    </source>
</evidence>
<dbReference type="SMART" id="SM00109">
    <property type="entry name" value="C1"/>
    <property type="match status" value="1"/>
</dbReference>
<dbReference type="Proteomes" id="UP000005207">
    <property type="component" value="Linkage group LG19"/>
</dbReference>
<dbReference type="GO" id="GO:0005773">
    <property type="term" value="C:vacuole"/>
    <property type="evidence" value="ECO:0007669"/>
    <property type="project" value="GOC"/>
</dbReference>
<dbReference type="GO" id="GO:0048333">
    <property type="term" value="P:mesodermal cell differentiation"/>
    <property type="evidence" value="ECO:0007669"/>
    <property type="project" value="Ensembl"/>
</dbReference>
<evidence type="ECO:0000256" key="2">
    <source>
        <dbReference type="ARBA" id="ARBA00004123"/>
    </source>
</evidence>
<dbReference type="InterPro" id="IPR011993">
    <property type="entry name" value="PH-like_dom_sf"/>
</dbReference>
<feature type="compositionally biased region" description="Basic and acidic residues" evidence="31">
    <location>
        <begin position="1385"/>
        <end position="1394"/>
    </location>
</feature>
<dbReference type="InterPro" id="IPR000719">
    <property type="entry name" value="Prot_kinase_dom"/>
</dbReference>
<keyword evidence="14 25" id="KW-0418">Kinase</keyword>
<comment type="cofactor">
    <cofactor evidence="1 25">
        <name>Mg(2+)</name>
        <dbReference type="ChEBI" id="CHEBI:18420"/>
    </cofactor>
</comment>
<evidence type="ECO:0000259" key="36">
    <source>
        <dbReference type="PROSITE" id="PS51859"/>
    </source>
</evidence>
<protein>
    <recommendedName>
        <fullName evidence="25">Rho-associated protein kinase</fullName>
        <ecNumber evidence="25">2.7.11.1</ecNumber>
    </recommendedName>
</protein>
<dbReference type="PANTHER" id="PTHR22988">
    <property type="entry name" value="MYOTONIC DYSTROPHY S/T KINASE-RELATED"/>
    <property type="match status" value="1"/>
</dbReference>
<evidence type="ECO:0000256" key="7">
    <source>
        <dbReference type="ARBA" id="ARBA00022490"/>
    </source>
</evidence>
<dbReference type="PROSITE" id="PS51285">
    <property type="entry name" value="AGC_KINASE_CTER"/>
    <property type="match status" value="1"/>
</dbReference>
<dbReference type="GO" id="GO:1901888">
    <property type="term" value="P:regulation of cell junction assembly"/>
    <property type="evidence" value="ECO:0007669"/>
    <property type="project" value="TreeGrafter"/>
</dbReference>
<dbReference type="InterPro" id="IPR046349">
    <property type="entry name" value="C1-like_sf"/>
</dbReference>
<comment type="function">
    <text evidence="25">Protein kinase which is a key regulator of actin cytoskeleton and cell polarity.</text>
</comment>
<comment type="subcellular location">
    <subcellularLocation>
        <location evidence="3">Cell membrane</location>
        <topology evidence="3">Peripheral membrane protein</topology>
    </subcellularLocation>
    <subcellularLocation>
        <location evidence="4">Cytoplasm</location>
        <location evidence="4">Cytoskeleton</location>
    </subcellularLocation>
    <subcellularLocation>
        <location evidence="2">Nucleus</location>
    </subcellularLocation>
</comment>
<evidence type="ECO:0000256" key="15">
    <source>
        <dbReference type="ARBA" id="ARBA00022833"/>
    </source>
</evidence>
<dbReference type="CDD" id="cd11638">
    <property type="entry name" value="HR1_ROCK2"/>
    <property type="match status" value="1"/>
</dbReference>
<dbReference type="GO" id="GO:0010825">
    <property type="term" value="P:positive regulation of centrosome duplication"/>
    <property type="evidence" value="ECO:0007669"/>
    <property type="project" value="InterPro"/>
</dbReference>
<evidence type="ECO:0000256" key="4">
    <source>
        <dbReference type="ARBA" id="ARBA00004245"/>
    </source>
</evidence>
<dbReference type="GO" id="GO:0005886">
    <property type="term" value="C:plasma membrane"/>
    <property type="evidence" value="ECO:0007669"/>
    <property type="project" value="UniProtKB-SubCell"/>
</dbReference>
<dbReference type="FunFam" id="3.30.200.20:FF:001759">
    <property type="entry name" value="Rho-associated, coiled-coil-containing protein kinase 2b"/>
    <property type="match status" value="1"/>
</dbReference>
<keyword evidence="12 25" id="KW-0547">Nucleotide-binding</keyword>
<dbReference type="GeneTree" id="ENSGT01030000234517"/>
<dbReference type="GO" id="GO:0007266">
    <property type="term" value="P:Rho protein signal transduction"/>
    <property type="evidence" value="ECO:0007669"/>
    <property type="project" value="UniProtKB-UniRule"/>
</dbReference>
<dbReference type="Pfam" id="PF00433">
    <property type="entry name" value="Pkinase_C"/>
    <property type="match status" value="1"/>
</dbReference>
<dbReference type="InterPro" id="IPR037311">
    <property type="entry name" value="ROCK2_HR1"/>
</dbReference>
<dbReference type="CDD" id="cd20875">
    <property type="entry name" value="C1_ROCK2"/>
    <property type="match status" value="1"/>
</dbReference>
<comment type="similarity">
    <text evidence="5 25">Belongs to the protein kinase superfamily. AGC Ser/Thr protein kinase family.</text>
</comment>
<feature type="active site" description="Proton acceptor" evidence="26">
    <location>
        <position position="200"/>
    </location>
</feature>
<dbReference type="InterPro" id="IPR001849">
    <property type="entry name" value="PH_domain"/>
</dbReference>
<dbReference type="Gene3D" id="1.20.5.340">
    <property type="match status" value="1"/>
</dbReference>
<feature type="domain" description="Phorbol-ester/DAG-type" evidence="34">
    <location>
        <begin position="1248"/>
        <end position="1303"/>
    </location>
</feature>
<evidence type="ECO:0000313" key="37">
    <source>
        <dbReference type="Ensembl" id="ENSONIP00000038183.1"/>
    </source>
</evidence>
<evidence type="ECO:0000259" key="34">
    <source>
        <dbReference type="PROSITE" id="PS50081"/>
    </source>
</evidence>
<dbReference type="GO" id="GO:0048511">
    <property type="term" value="P:rhythmic process"/>
    <property type="evidence" value="ECO:0007669"/>
    <property type="project" value="UniProtKB-KW"/>
</dbReference>
<keyword evidence="11 25" id="KW-0479">Metal-binding</keyword>
<dbReference type="Ensembl" id="ENSONIT00000070080.1">
    <property type="protein sequence ID" value="ENSONIP00000038183.1"/>
    <property type="gene ID" value="ENSONIG00000019531.2"/>
</dbReference>
<dbReference type="SUPFAM" id="SSF57889">
    <property type="entry name" value="Cysteine-rich domain"/>
    <property type="match status" value="1"/>
</dbReference>
<keyword evidence="9" id="KW-0597">Phosphoprotein</keyword>
<comment type="activity regulation">
    <text evidence="25">Activated by RHOA binding. Inhibited by Y-27632.</text>
</comment>
<dbReference type="GO" id="GO:0031032">
    <property type="term" value="P:actomyosin structure organization"/>
    <property type="evidence" value="ECO:0007669"/>
    <property type="project" value="TreeGrafter"/>
</dbReference>
<comment type="catalytic activity">
    <reaction evidence="23 25">
        <text>L-threonyl-[protein] + ATP = O-phospho-L-threonyl-[protein] + ADP + H(+)</text>
        <dbReference type="Rhea" id="RHEA:46608"/>
        <dbReference type="Rhea" id="RHEA-COMP:11060"/>
        <dbReference type="Rhea" id="RHEA-COMP:11605"/>
        <dbReference type="ChEBI" id="CHEBI:15378"/>
        <dbReference type="ChEBI" id="CHEBI:30013"/>
        <dbReference type="ChEBI" id="CHEBI:30616"/>
        <dbReference type="ChEBI" id="CHEBI:61977"/>
        <dbReference type="ChEBI" id="CHEBI:456216"/>
        <dbReference type="EC" id="2.7.11.1"/>
    </reaction>
</comment>
<keyword evidence="22" id="KW-0539">Nucleus</keyword>
<feature type="domain" description="PH" evidence="32">
    <location>
        <begin position="1136"/>
        <end position="1337"/>
    </location>
</feature>
<dbReference type="Gene3D" id="1.10.510.10">
    <property type="entry name" value="Transferase(Phosphotransferase) domain 1"/>
    <property type="match status" value="1"/>
</dbReference>
<keyword evidence="17 25" id="KW-0460">Magnesium</keyword>
<dbReference type="OrthoDB" id="3638488at2759"/>
<dbReference type="FunFam" id="1.20.5.730:FF:000001">
    <property type="entry name" value="rho-associated protein kinase 2"/>
    <property type="match status" value="1"/>
</dbReference>
<dbReference type="GO" id="GO:0060071">
    <property type="term" value="P:Wnt signaling pathway, planar cell polarity pathway"/>
    <property type="evidence" value="ECO:0007669"/>
    <property type="project" value="Ensembl"/>
</dbReference>
<dbReference type="PROSITE" id="PS00107">
    <property type="entry name" value="PROTEIN_KINASE_ATP"/>
    <property type="match status" value="1"/>
</dbReference>
<dbReference type="PROSITE" id="PS00108">
    <property type="entry name" value="PROTEIN_KINASE_ST"/>
    <property type="match status" value="1"/>
</dbReference>
<evidence type="ECO:0000256" key="5">
    <source>
        <dbReference type="ARBA" id="ARBA00009903"/>
    </source>
</evidence>
<reference evidence="37" key="3">
    <citation type="submission" date="2025-09" db="UniProtKB">
        <authorList>
            <consortium name="Ensembl"/>
        </authorList>
    </citation>
    <scope>IDENTIFICATION</scope>
</reference>
<dbReference type="PROSITE" id="PS50011">
    <property type="entry name" value="PROTEIN_KINASE_DOM"/>
    <property type="match status" value="1"/>
</dbReference>
<keyword evidence="7" id="KW-0963">Cytoplasm</keyword>
<dbReference type="FunFam" id="2.30.29.30:FF:000033">
    <property type="entry name" value="Rho-associated protein kinase 2"/>
    <property type="match status" value="1"/>
</dbReference>
<evidence type="ECO:0000259" key="35">
    <source>
        <dbReference type="PROSITE" id="PS51285"/>
    </source>
</evidence>
<evidence type="ECO:0000256" key="29">
    <source>
        <dbReference type="PROSITE-ProRule" id="PRU10141"/>
    </source>
</evidence>
<evidence type="ECO:0000256" key="19">
    <source>
        <dbReference type="ARBA" id="ARBA00023108"/>
    </source>
</evidence>
<keyword evidence="16 25" id="KW-0067">ATP-binding</keyword>
<evidence type="ECO:0000256" key="30">
    <source>
        <dbReference type="SAM" id="Coils"/>
    </source>
</evidence>
<dbReference type="GO" id="GO:0005524">
    <property type="term" value="F:ATP binding"/>
    <property type="evidence" value="ECO:0007669"/>
    <property type="project" value="UniProtKB-UniRule"/>
</dbReference>
<feature type="region of interest" description="Disordered" evidence="31">
    <location>
        <begin position="1025"/>
        <end position="1051"/>
    </location>
</feature>
<dbReference type="FunFam" id="1.10.510.10:FF:000047">
    <property type="entry name" value="Rho-associated protein kinase 1"/>
    <property type="match status" value="1"/>
</dbReference>
<accession>A0A669BS19</accession>
<keyword evidence="19" id="KW-0090">Biological rhythms</keyword>
<feature type="coiled-coil region" evidence="30">
    <location>
        <begin position="417"/>
        <end position="988"/>
    </location>
</feature>
<dbReference type="InterPro" id="IPR000961">
    <property type="entry name" value="AGC-kinase_C"/>
</dbReference>
<evidence type="ECO:0000259" key="33">
    <source>
        <dbReference type="PROSITE" id="PS50011"/>
    </source>
</evidence>
<dbReference type="GO" id="GO:0032956">
    <property type="term" value="P:regulation of actin cytoskeleton organization"/>
    <property type="evidence" value="ECO:0007669"/>
    <property type="project" value="Ensembl"/>
</dbReference>
<dbReference type="CTD" id="317747"/>
<dbReference type="GO" id="GO:0030866">
    <property type="term" value="P:cortical actin cytoskeleton organization"/>
    <property type="evidence" value="ECO:0007669"/>
    <property type="project" value="TreeGrafter"/>
</dbReference>
<proteinExistence type="inferred from homology"/>
<evidence type="ECO:0000256" key="18">
    <source>
        <dbReference type="ARBA" id="ARBA00023054"/>
    </source>
</evidence>
<keyword evidence="38" id="KW-1185">Reference proteome</keyword>
<evidence type="ECO:0000256" key="25">
    <source>
        <dbReference type="PIRNR" id="PIRNR037568"/>
    </source>
</evidence>
<dbReference type="InterPro" id="IPR020684">
    <property type="entry name" value="ROCK1/ROCK2"/>
</dbReference>
<name>A0A669BS19_ORENI</name>
<evidence type="ECO:0000256" key="26">
    <source>
        <dbReference type="PIRSR" id="PIRSR037568-1"/>
    </source>
</evidence>
<dbReference type="PIRSF" id="PIRSF037568">
    <property type="entry name" value="Rho_kinase"/>
    <property type="match status" value="1"/>
</dbReference>
<evidence type="ECO:0000256" key="23">
    <source>
        <dbReference type="ARBA" id="ARBA00047899"/>
    </source>
</evidence>
<keyword evidence="15" id="KW-0862">Zinc</keyword>
<dbReference type="FunFam" id="1.20.5.340:FF:000016">
    <property type="entry name" value="Rho-associated protein kinase 2"/>
    <property type="match status" value="1"/>
</dbReference>
<evidence type="ECO:0000256" key="31">
    <source>
        <dbReference type="SAM" id="MobiDB-lite"/>
    </source>
</evidence>
<dbReference type="Pfam" id="PF08912">
    <property type="entry name" value="Rho_Binding"/>
    <property type="match status" value="1"/>
</dbReference>
<keyword evidence="21 25" id="KW-0206">Cytoskeleton</keyword>
<dbReference type="GO" id="GO:0008270">
    <property type="term" value="F:zinc ion binding"/>
    <property type="evidence" value="ECO:0007669"/>
    <property type="project" value="UniProtKB-KW"/>
</dbReference>
<dbReference type="InterPro" id="IPR011009">
    <property type="entry name" value="Kinase-like_dom_sf"/>
</dbReference>
<evidence type="ECO:0000256" key="20">
    <source>
        <dbReference type="ARBA" id="ARBA00023136"/>
    </source>
</evidence>
<dbReference type="SMART" id="SM00133">
    <property type="entry name" value="S_TK_X"/>
    <property type="match status" value="1"/>
</dbReference>
<dbReference type="CDD" id="cd01242">
    <property type="entry name" value="PH_ROCK"/>
    <property type="match status" value="1"/>
</dbReference>
<dbReference type="FunFam" id="3.30.200.20:FF:000072">
    <property type="entry name" value="Rho-associated protein kinase 2"/>
    <property type="match status" value="1"/>
</dbReference>
<dbReference type="Gene3D" id="3.30.200.20">
    <property type="entry name" value="Phosphorylase Kinase, domain 1"/>
    <property type="match status" value="1"/>
</dbReference>
<keyword evidence="8 25" id="KW-0723">Serine/threonine-protein kinase</keyword>
<dbReference type="SUPFAM" id="SSF103652">
    <property type="entry name" value="G protein-binding domain"/>
    <property type="match status" value="1"/>
</dbReference>
<dbReference type="InterPro" id="IPR002219">
    <property type="entry name" value="PKC_DAG/PE"/>
</dbReference>
<keyword evidence="13" id="KW-0863">Zinc-finger</keyword>
<dbReference type="GeneID" id="100709780"/>
<dbReference type="GO" id="GO:0003007">
    <property type="term" value="P:heart morphogenesis"/>
    <property type="evidence" value="ECO:0007669"/>
    <property type="project" value="Ensembl"/>
</dbReference>
<dbReference type="PROSITE" id="PS50081">
    <property type="entry name" value="ZF_DAG_PE_2"/>
    <property type="match status" value="1"/>
</dbReference>
<evidence type="ECO:0000256" key="11">
    <source>
        <dbReference type="ARBA" id="ARBA00022723"/>
    </source>
</evidence>
<feature type="binding site" evidence="27 29">
    <location>
        <position position="107"/>
    </location>
    <ligand>
        <name>ATP</name>
        <dbReference type="ChEBI" id="CHEBI:30616"/>
    </ligand>
</feature>
<evidence type="ECO:0000256" key="13">
    <source>
        <dbReference type="ARBA" id="ARBA00022771"/>
    </source>
</evidence>
<dbReference type="EC" id="2.7.11.1" evidence="25"/>
<keyword evidence="6" id="KW-1003">Cell membrane</keyword>
<feature type="domain" description="Protein kinase" evidence="33">
    <location>
        <begin position="78"/>
        <end position="340"/>
    </location>
</feature>
<dbReference type="CDD" id="cd22250">
    <property type="entry name" value="ROCK_SBD"/>
    <property type="match status" value="1"/>
</dbReference>
<evidence type="ECO:0000256" key="17">
    <source>
        <dbReference type="ARBA" id="ARBA00022842"/>
    </source>
</evidence>
<dbReference type="SUPFAM" id="SSF50729">
    <property type="entry name" value="PH domain-like"/>
    <property type="match status" value="1"/>
</dbReference>
<dbReference type="PANTHER" id="PTHR22988:SF28">
    <property type="entry name" value="RHO-ASSOCIATED PROTEIN KINASE 2"/>
    <property type="match status" value="1"/>
</dbReference>
<dbReference type="SUPFAM" id="SSF56112">
    <property type="entry name" value="Protein kinase-like (PK-like)"/>
    <property type="match status" value="1"/>
</dbReference>
<dbReference type="OMA" id="MRVQANT"/>
<evidence type="ECO:0000256" key="1">
    <source>
        <dbReference type="ARBA" id="ARBA00001946"/>
    </source>
</evidence>
<gene>
    <name evidence="37" type="primary">ROCK2</name>
    <name evidence="37" type="synonym">rock2a</name>
</gene>
<dbReference type="Gene3D" id="1.20.5.730">
    <property type="entry name" value="Single helix bin"/>
    <property type="match status" value="1"/>
</dbReference>
<dbReference type="Pfam" id="PF00069">
    <property type="entry name" value="Pkinase"/>
    <property type="match status" value="1"/>
</dbReference>
<evidence type="ECO:0000256" key="16">
    <source>
        <dbReference type="ARBA" id="ARBA00022840"/>
    </source>
</evidence>
<evidence type="ECO:0000256" key="14">
    <source>
        <dbReference type="ARBA" id="ARBA00022777"/>
    </source>
</evidence>
<dbReference type="Gene3D" id="3.30.60.20">
    <property type="match status" value="1"/>
</dbReference>
<evidence type="ECO:0000259" key="32">
    <source>
        <dbReference type="PROSITE" id="PS50003"/>
    </source>
</evidence>
<evidence type="ECO:0000256" key="12">
    <source>
        <dbReference type="ARBA" id="ARBA00022741"/>
    </source>
</evidence>
<dbReference type="GO" id="GO:0000281">
    <property type="term" value="P:mitotic cytokinesis"/>
    <property type="evidence" value="ECO:0007669"/>
    <property type="project" value="TreeGrafter"/>
</dbReference>
<dbReference type="GO" id="GO:0060031">
    <property type="term" value="P:mediolateral intercalation"/>
    <property type="evidence" value="ECO:0007669"/>
    <property type="project" value="Ensembl"/>
</dbReference>
<dbReference type="InterPro" id="IPR015008">
    <property type="entry name" value="ROCK_Rho-bd_dom"/>
</dbReference>
<dbReference type="GO" id="GO:0072518">
    <property type="term" value="F:Rho-dependent protein serine/threonine kinase activity"/>
    <property type="evidence" value="ECO:0007669"/>
    <property type="project" value="TreeGrafter"/>
</dbReference>
<evidence type="ECO:0000256" key="10">
    <source>
        <dbReference type="ARBA" id="ARBA00022679"/>
    </source>
</evidence>
<feature type="region of interest" description="Disordered" evidence="31">
    <location>
        <begin position="1336"/>
        <end position="1394"/>
    </location>
</feature>
<evidence type="ECO:0000256" key="6">
    <source>
        <dbReference type="ARBA" id="ARBA00022475"/>
    </source>
</evidence>
<dbReference type="InterPro" id="IPR017892">
    <property type="entry name" value="Pkinase_C"/>
</dbReference>
<evidence type="ECO:0000313" key="38">
    <source>
        <dbReference type="Proteomes" id="UP000005207"/>
    </source>
</evidence>
<comment type="catalytic activity">
    <reaction evidence="24 25">
        <text>L-seryl-[protein] + ATP = O-phospho-L-seryl-[protein] + ADP + H(+)</text>
        <dbReference type="Rhea" id="RHEA:17989"/>
        <dbReference type="Rhea" id="RHEA-COMP:9863"/>
        <dbReference type="Rhea" id="RHEA-COMP:11604"/>
        <dbReference type="ChEBI" id="CHEBI:15378"/>
        <dbReference type="ChEBI" id="CHEBI:29999"/>
        <dbReference type="ChEBI" id="CHEBI:30616"/>
        <dbReference type="ChEBI" id="CHEBI:83421"/>
        <dbReference type="ChEBI" id="CHEBI:456216"/>
        <dbReference type="EC" id="2.7.11.1"/>
    </reaction>
</comment>
<dbReference type="SMART" id="SM00233">
    <property type="entry name" value="PH"/>
    <property type="match status" value="1"/>
</dbReference>
<dbReference type="Gene3D" id="2.30.29.30">
    <property type="entry name" value="Pleckstrin-homology domain (PH domain)/Phosphotyrosine-binding domain (PTB)"/>
    <property type="match status" value="2"/>
</dbReference>
<dbReference type="Pfam" id="PF25346">
    <property type="entry name" value="PH_MRCK"/>
    <property type="match status" value="1"/>
</dbReference>
<evidence type="ECO:0000256" key="3">
    <source>
        <dbReference type="ARBA" id="ARBA00004202"/>
    </source>
</evidence>
<dbReference type="InterPro" id="IPR057529">
    <property type="entry name" value="MRCK/ROCK_PH"/>
</dbReference>
<evidence type="ECO:0000256" key="8">
    <source>
        <dbReference type="ARBA" id="ARBA00022527"/>
    </source>
</evidence>
<dbReference type="SMART" id="SM00220">
    <property type="entry name" value="S_TKc"/>
    <property type="match status" value="1"/>
</dbReference>
<organism evidence="37 38">
    <name type="scientific">Oreochromis niloticus</name>
    <name type="common">Nile tilapia</name>
    <name type="synonym">Tilapia nilotica</name>
    <dbReference type="NCBI Taxonomy" id="8128"/>
    <lineage>
        <taxon>Eukaryota</taxon>
        <taxon>Metazoa</taxon>
        <taxon>Chordata</taxon>
        <taxon>Craniata</taxon>
        <taxon>Vertebrata</taxon>
        <taxon>Euteleostomi</taxon>
        <taxon>Actinopterygii</taxon>
        <taxon>Neopterygii</taxon>
        <taxon>Teleostei</taxon>
        <taxon>Neoteleostei</taxon>
        <taxon>Acanthomorphata</taxon>
        <taxon>Ovalentaria</taxon>
        <taxon>Cichlomorphae</taxon>
        <taxon>Cichliformes</taxon>
        <taxon>Cichlidae</taxon>
        <taxon>African cichlids</taxon>
        <taxon>Pseudocrenilabrinae</taxon>
        <taxon>Oreochromini</taxon>
        <taxon>Oreochromis</taxon>
    </lineage>
</organism>
<evidence type="ECO:0000256" key="28">
    <source>
        <dbReference type="PROSITE-ProRule" id="PRU01206"/>
    </source>
</evidence>
<evidence type="ECO:0000256" key="21">
    <source>
        <dbReference type="ARBA" id="ARBA00023212"/>
    </source>
</evidence>
<dbReference type="InterPro" id="IPR050839">
    <property type="entry name" value="Rho-assoc_Ser/Thr_Kinase"/>
</dbReference>
<feature type="compositionally biased region" description="Polar residues" evidence="31">
    <location>
        <begin position="1347"/>
        <end position="1379"/>
    </location>
</feature>
<sequence>MSLGAERRMETRLKKLEDMIRDPRSAINLESLLDSINALVLDLDYPALRKNKNIETFLNRYEKVIGQIRDLQMKSEDFDRVKVIGRGAFGEVQLVRHKASQKVYAMKLLSKFEMIKRSDSAFFWEERDIMAFSNSPWVVQLCCAFQDDHYLYMVMEYMPGGDLVNLTSTYDVPEKWAKFYTAEVVMALDAIHSMGFIHRDVKPDNMLLDRLGHLKLADFGTCMKMDSTGMVHCDTAVGTPDYISPEVLKSQGGDGYYGRECDWWSVGVFIYELLVGDTPFYADSLVGTYSKIMDHKNSLNFPDDVEISNDAKNIICAFLTDREMRLGRNGVEEIKRHPFFKNDQWTFDTIRDTVAPVVPELSSDIDTSNFDEIEDDKGDVETFPTPKAFVGNQLPFVGFTYFKEDQLLNASNNSVAHENSKGESAALQKKLRHLEMQMNNDKQVKDDLEQKYRAATTRLEKLSKELEEEVSSRKNLESSLRQLEREKALLQHKSLESHRKAESEADRKRCLENEVNSLRDQLDDMKKRNQNSHISNEKNIHLQKQLEEANTLLRAETEAATRLRKAQTESSKQLQQLEANVRELQDKCCLLERSKLSLEKECISLQAALETERREHSQGSETITDLMGRISGLEEEARQQKQVLSKAETEKRQLQEKLTDLEKEKSNKEIDLTYKLKVLQQELEQEEASHKATRAMLADKSKIKVTIEGAKSESMKELEQKLAEERAAKLRLENRILELEKQSSMMDCDNKQALQKLDELRRHKDHLTEEVKNLTLKIEQETQKRNLTQNDLKAQNQQLSALKTSEKQLKQETNHLLDIKRSLEKQNQELRKERQDTDGQMKELQDQLEAEQYFSTLYKTQVRELKEECEERNKLYKEVQQSLQELQEERDSLAAQLEITLTKADSEQLARSIAEEQYSDLEKEKIMKELELKEMMARHRQELSDKDITISSLEEANRTLTSDVANLANEKEELNNKLKEAIEETEKSKDWEQQISQMKQAFEKQLQCERTLKTQAVNKLAEIMNRKEVRGGGSRRGNDTDMRRKEKENRKLQLELRSEKEKLNSTIIKYQKEINEMQAQLADESQMRIELQMALDSKDSDIEQLRNLLQTLSVQSMDSASVSSGPEFDADDAYTEMRLEGWLSLPVRNNTKKFGWERKYVVVSSKKILFYNSEQDREQSIPYMVLDIDKLFHVRPVTQTDVYRADSKEIPRIFQILYANEGESKKEPEFPVEPHPIGEKSNYVCHKGHEFIPTLYHFPTNCEACTKPLWNMFKPPPALECRRCHIKCHKDHMDKKEEIIAPCKVNYDISTAKNLLLLAVSQEEQQKWVSRLVKKIPKKPPHPDQFARSSPRTSMKVQPSQSMRRPSRQLPTSKSSPRRSNGFKIKREDSSSTC</sequence>
<evidence type="ECO:0000256" key="9">
    <source>
        <dbReference type="ARBA" id="ARBA00022553"/>
    </source>
</evidence>
<keyword evidence="18 28" id="KW-0175">Coiled coil</keyword>
<feature type="domain" description="RhoBD" evidence="36">
    <location>
        <begin position="961"/>
        <end position="1029"/>
    </location>
</feature>
<dbReference type="PROSITE" id="PS50003">
    <property type="entry name" value="PH_DOMAIN"/>
    <property type="match status" value="1"/>
</dbReference>
<dbReference type="GO" id="GO:0005634">
    <property type="term" value="C:nucleus"/>
    <property type="evidence" value="ECO:0007669"/>
    <property type="project" value="UniProtKB-SubCell"/>
</dbReference>
<dbReference type="InParanoid" id="A0A669BS19"/>
<evidence type="ECO:0000256" key="27">
    <source>
        <dbReference type="PIRSR" id="PIRSR037568-2"/>
    </source>
</evidence>
<dbReference type="FunFam" id="3.30.60.20:FF:000036">
    <property type="entry name" value="Rho-associated protein kinase 1"/>
    <property type="match status" value="1"/>
</dbReference>
<keyword evidence="20" id="KW-0472">Membrane</keyword>
<reference evidence="37" key="2">
    <citation type="submission" date="2025-08" db="UniProtKB">
        <authorList>
            <consortium name="Ensembl"/>
        </authorList>
    </citation>
    <scope>IDENTIFICATION</scope>
</reference>
<dbReference type="GO" id="GO:0005813">
    <property type="term" value="C:centrosome"/>
    <property type="evidence" value="ECO:0007669"/>
    <property type="project" value="TreeGrafter"/>
</dbReference>
<keyword evidence="10 25" id="KW-0808">Transferase</keyword>
<feature type="domain" description="AGC-kinase C-terminal" evidence="35">
    <location>
        <begin position="341"/>
        <end position="411"/>
    </location>
</feature>
<dbReference type="GO" id="GO:0007039">
    <property type="term" value="P:protein catabolic process in the vacuole"/>
    <property type="evidence" value="ECO:0007669"/>
    <property type="project" value="Ensembl"/>
</dbReference>
<dbReference type="GO" id="GO:0031267">
    <property type="term" value="F:small GTPase binding"/>
    <property type="evidence" value="ECO:0007669"/>
    <property type="project" value="InterPro"/>
</dbReference>
<dbReference type="PROSITE" id="PS51859">
    <property type="entry name" value="RHO_BD"/>
    <property type="match status" value="1"/>
</dbReference>
<dbReference type="InterPro" id="IPR017441">
    <property type="entry name" value="Protein_kinase_ATP_BS"/>
</dbReference>
<comment type="subunit">
    <text evidence="25">Homodimer.</text>
</comment>
<dbReference type="GO" id="GO:0006939">
    <property type="term" value="P:smooth muscle contraction"/>
    <property type="evidence" value="ECO:0007669"/>
    <property type="project" value="InterPro"/>
</dbReference>
<evidence type="ECO:0000256" key="24">
    <source>
        <dbReference type="ARBA" id="ARBA00048679"/>
    </source>
</evidence>